<evidence type="ECO:0000313" key="3">
    <source>
        <dbReference type="Proteomes" id="UP000603453"/>
    </source>
</evidence>
<comment type="caution">
    <text evidence="2">The sequence shown here is derived from an EMBL/GenBank/DDBJ whole genome shotgun (WGS) entry which is preliminary data.</text>
</comment>
<feature type="compositionally biased region" description="Polar residues" evidence="1">
    <location>
        <begin position="1"/>
        <end position="10"/>
    </location>
</feature>
<keyword evidence="3" id="KW-1185">Reference proteome</keyword>
<protein>
    <submittedName>
        <fullName evidence="2">Uncharacterized protein</fullName>
    </submittedName>
</protein>
<dbReference type="AlphaFoldDB" id="A0A8H7RET6"/>
<feature type="compositionally biased region" description="Polar residues" evidence="1">
    <location>
        <begin position="65"/>
        <end position="74"/>
    </location>
</feature>
<feature type="region of interest" description="Disordered" evidence="1">
    <location>
        <begin position="1"/>
        <end position="74"/>
    </location>
</feature>
<feature type="region of interest" description="Disordered" evidence="1">
    <location>
        <begin position="115"/>
        <end position="134"/>
    </location>
</feature>
<evidence type="ECO:0000313" key="2">
    <source>
        <dbReference type="EMBL" id="KAG2209185.1"/>
    </source>
</evidence>
<dbReference type="EMBL" id="JAEPRD010000016">
    <property type="protein sequence ID" value="KAG2209185.1"/>
    <property type="molecule type" value="Genomic_DNA"/>
</dbReference>
<dbReference type="Proteomes" id="UP000603453">
    <property type="component" value="Unassembled WGS sequence"/>
</dbReference>
<accession>A0A8H7RET6</accession>
<feature type="compositionally biased region" description="Basic and acidic residues" evidence="1">
    <location>
        <begin position="12"/>
        <end position="30"/>
    </location>
</feature>
<evidence type="ECO:0000256" key="1">
    <source>
        <dbReference type="SAM" id="MobiDB-lite"/>
    </source>
</evidence>
<name>A0A8H7RET6_9FUNG</name>
<feature type="compositionally biased region" description="Polar residues" evidence="1">
    <location>
        <begin position="40"/>
        <end position="56"/>
    </location>
</feature>
<organism evidence="2 3">
    <name type="scientific">Mucor saturninus</name>
    <dbReference type="NCBI Taxonomy" id="64648"/>
    <lineage>
        <taxon>Eukaryota</taxon>
        <taxon>Fungi</taxon>
        <taxon>Fungi incertae sedis</taxon>
        <taxon>Mucoromycota</taxon>
        <taxon>Mucoromycotina</taxon>
        <taxon>Mucoromycetes</taxon>
        <taxon>Mucorales</taxon>
        <taxon>Mucorineae</taxon>
        <taxon>Mucoraceae</taxon>
        <taxon>Mucor</taxon>
    </lineage>
</organism>
<proteinExistence type="predicted"/>
<sequence>MFSGSSSNKNEGVPKSKPDPEVGSKRDPHAARPGPKRMMNQPNLNQQRLDQMSLFRTGSGREQDQSMSTFSYDNVGSTMHSPVAEDIQNIQMEVNCDEEANNVDPMVVESEQNVVEGTESDEEKMLGGINVGGYNRLM</sequence>
<reference evidence="2" key="1">
    <citation type="submission" date="2020-12" db="EMBL/GenBank/DDBJ databases">
        <title>Metabolic potential, ecology and presence of endohyphal bacteria is reflected in genomic diversity of Mucoromycotina.</title>
        <authorList>
            <person name="Muszewska A."/>
            <person name="Okrasinska A."/>
            <person name="Steczkiewicz K."/>
            <person name="Drgas O."/>
            <person name="Orlowska M."/>
            <person name="Perlinska-Lenart U."/>
            <person name="Aleksandrzak-Piekarczyk T."/>
            <person name="Szatraj K."/>
            <person name="Zielenkiewicz U."/>
            <person name="Pilsyk S."/>
            <person name="Malc E."/>
            <person name="Mieczkowski P."/>
            <person name="Kruszewska J.S."/>
            <person name="Biernat P."/>
            <person name="Pawlowska J."/>
        </authorList>
    </citation>
    <scope>NUCLEOTIDE SEQUENCE</scope>
    <source>
        <strain evidence="2">WA0000017839</strain>
    </source>
</reference>
<gene>
    <name evidence="2" type="ORF">INT47_005477</name>
</gene>